<sequence length="352" mass="38097">MKLFTPYQQRSVALRNRIVIAPMCQYSATNGMPDHWHLVHLGSRAVGGAGLVIAEATAVSPEGRISAGDVGLWSEAHQAAWQPITRFIKANGAVAGVQLAHAGRKASSQRPWEGGGPLAADAGAWPTVAPSAIPFDQHWHVPQALDKQGIAQVIADFRAAAERALGAGFELIELHGAHGYLLHQFLSPLSNERTDEYGGSFENRTRLVREVIVAVREVWPEHLPLWLRISATDWRDGGWDVEQSVQLAQMVKSMGVDLIDVSSGGLVSHVKIPVSPGYQVPFAARLRHDAGIATGAVGLITESTHAARIIDEGAADVVLIARESLRDPYFPRRAAQELGVAIDAPEQYQRAW</sequence>
<evidence type="ECO:0000256" key="5">
    <source>
        <dbReference type="ARBA" id="ARBA00023002"/>
    </source>
</evidence>
<proteinExistence type="predicted"/>
<dbReference type="RefSeq" id="WP_187057803.1">
    <property type="nucleotide sequence ID" value="NZ_CP060412.1"/>
</dbReference>
<dbReference type="AlphaFoldDB" id="A0A7G8Q6E2"/>
<dbReference type="EMBL" id="CP060412">
    <property type="protein sequence ID" value="QNK02350.1"/>
    <property type="molecule type" value="Genomic_DNA"/>
</dbReference>
<protein>
    <submittedName>
        <fullName evidence="7">NADH:flavin oxidoreductase/NADH oxidase</fullName>
    </submittedName>
</protein>
<keyword evidence="3" id="KW-0288">FMN</keyword>
<dbReference type="PANTHER" id="PTHR43303">
    <property type="entry name" value="NADPH DEHYDROGENASE C23G7.10C-RELATED"/>
    <property type="match status" value="1"/>
</dbReference>
<dbReference type="CDD" id="cd02932">
    <property type="entry name" value="OYE_YqiM_FMN"/>
    <property type="match status" value="1"/>
</dbReference>
<accession>A0A7G8Q6E2</accession>
<dbReference type="InterPro" id="IPR013785">
    <property type="entry name" value="Aldolase_TIM"/>
</dbReference>
<evidence type="ECO:0000256" key="2">
    <source>
        <dbReference type="ARBA" id="ARBA00022630"/>
    </source>
</evidence>
<dbReference type="Proteomes" id="UP000515873">
    <property type="component" value="Chromosome"/>
</dbReference>
<dbReference type="PANTHER" id="PTHR43303:SF4">
    <property type="entry name" value="NADPH DEHYDROGENASE C23G7.10C-RELATED"/>
    <property type="match status" value="1"/>
</dbReference>
<keyword evidence="2" id="KW-0285">Flavoprotein</keyword>
<dbReference type="InterPro" id="IPR044152">
    <property type="entry name" value="YqjM-like"/>
</dbReference>
<comment type="cofactor">
    <cofactor evidence="1">
        <name>FMN</name>
        <dbReference type="ChEBI" id="CHEBI:58210"/>
    </cofactor>
</comment>
<dbReference type="Gene3D" id="3.20.20.70">
    <property type="entry name" value="Aldolase class I"/>
    <property type="match status" value="1"/>
</dbReference>
<evidence type="ECO:0000256" key="3">
    <source>
        <dbReference type="ARBA" id="ARBA00022643"/>
    </source>
</evidence>
<evidence type="ECO:0000256" key="4">
    <source>
        <dbReference type="ARBA" id="ARBA00022857"/>
    </source>
</evidence>
<dbReference type="GO" id="GO:0010181">
    <property type="term" value="F:FMN binding"/>
    <property type="evidence" value="ECO:0007669"/>
    <property type="project" value="InterPro"/>
</dbReference>
<evidence type="ECO:0000256" key="1">
    <source>
        <dbReference type="ARBA" id="ARBA00001917"/>
    </source>
</evidence>
<organism evidence="7 8">
    <name type="scientific">Dyella telluris</name>
    <dbReference type="NCBI Taxonomy" id="2763498"/>
    <lineage>
        <taxon>Bacteria</taxon>
        <taxon>Pseudomonadati</taxon>
        <taxon>Pseudomonadota</taxon>
        <taxon>Gammaproteobacteria</taxon>
        <taxon>Lysobacterales</taxon>
        <taxon>Rhodanobacteraceae</taxon>
        <taxon>Dyella</taxon>
    </lineage>
</organism>
<name>A0A7G8Q6E2_9GAMM</name>
<gene>
    <name evidence="7" type="ORF">H8F01_04165</name>
</gene>
<feature type="domain" description="NADH:flavin oxidoreductase/NADH oxidase N-terminal" evidence="6">
    <location>
        <begin position="2"/>
        <end position="338"/>
    </location>
</feature>
<dbReference type="InterPro" id="IPR001155">
    <property type="entry name" value="OxRdtase_FMN_N"/>
</dbReference>
<reference evidence="7 8" key="1">
    <citation type="submission" date="2020-08" db="EMBL/GenBank/DDBJ databases">
        <title>Dyella sp. G9 isolated from forest soil.</title>
        <authorList>
            <person name="Fu J."/>
            <person name="Qiu L."/>
        </authorList>
    </citation>
    <scope>NUCLEOTIDE SEQUENCE [LARGE SCALE GENOMIC DNA]</scope>
    <source>
        <strain evidence="7 8">G9</strain>
    </source>
</reference>
<keyword evidence="5" id="KW-0560">Oxidoreductase</keyword>
<keyword evidence="8" id="KW-1185">Reference proteome</keyword>
<evidence type="ECO:0000313" key="8">
    <source>
        <dbReference type="Proteomes" id="UP000515873"/>
    </source>
</evidence>
<evidence type="ECO:0000259" key="6">
    <source>
        <dbReference type="Pfam" id="PF00724"/>
    </source>
</evidence>
<dbReference type="GO" id="GO:0003959">
    <property type="term" value="F:NADPH dehydrogenase activity"/>
    <property type="evidence" value="ECO:0007669"/>
    <property type="project" value="InterPro"/>
</dbReference>
<keyword evidence="4" id="KW-0521">NADP</keyword>
<evidence type="ECO:0000313" key="7">
    <source>
        <dbReference type="EMBL" id="QNK02350.1"/>
    </source>
</evidence>
<dbReference type="SUPFAM" id="SSF51395">
    <property type="entry name" value="FMN-linked oxidoreductases"/>
    <property type="match status" value="1"/>
</dbReference>
<dbReference type="KEGG" id="dtl:H8F01_04165"/>
<dbReference type="GO" id="GO:0050661">
    <property type="term" value="F:NADP binding"/>
    <property type="evidence" value="ECO:0007669"/>
    <property type="project" value="InterPro"/>
</dbReference>
<dbReference type="Pfam" id="PF00724">
    <property type="entry name" value="Oxidored_FMN"/>
    <property type="match status" value="1"/>
</dbReference>